<reference evidence="1 2" key="1">
    <citation type="submission" date="2016-12" db="EMBL/GenBank/DDBJ databases">
        <title>Domibacillus sp. SAOS 44 whole genome sequencing.</title>
        <authorList>
            <person name="Verma A."/>
            <person name="Krishnamurthi S."/>
        </authorList>
    </citation>
    <scope>NUCLEOTIDE SEQUENCE [LARGE SCALE GENOMIC DNA]</scope>
    <source>
        <strain evidence="1 2">SAOS 44</strain>
    </source>
</reference>
<dbReference type="Proteomes" id="UP000186524">
    <property type="component" value="Unassembled WGS sequence"/>
</dbReference>
<dbReference type="EMBL" id="MRWQ01000020">
    <property type="protein sequence ID" value="OKL35517.1"/>
    <property type="molecule type" value="Genomic_DNA"/>
</dbReference>
<evidence type="ECO:0000313" key="1">
    <source>
        <dbReference type="EMBL" id="OKL35517.1"/>
    </source>
</evidence>
<accession>A0A1Q5NZT2</accession>
<name>A0A1Q5NZT2_9BACI</name>
<organism evidence="1 2">
    <name type="scientific">Domibacillus mangrovi</name>
    <dbReference type="NCBI Taxonomy" id="1714354"/>
    <lineage>
        <taxon>Bacteria</taxon>
        <taxon>Bacillati</taxon>
        <taxon>Bacillota</taxon>
        <taxon>Bacilli</taxon>
        <taxon>Bacillales</taxon>
        <taxon>Bacillaceae</taxon>
        <taxon>Domibacillus</taxon>
    </lineage>
</organism>
<proteinExistence type="predicted"/>
<gene>
    <name evidence="1" type="ORF">BLL40_15045</name>
</gene>
<dbReference type="OrthoDB" id="2860966at2"/>
<protein>
    <submittedName>
        <fullName evidence="1">Uncharacterized protein</fullName>
    </submittedName>
</protein>
<dbReference type="STRING" id="1714354.BLL40_15045"/>
<dbReference type="AlphaFoldDB" id="A0A1Q5NZT2"/>
<comment type="caution">
    <text evidence="1">The sequence shown here is derived from an EMBL/GenBank/DDBJ whole genome shotgun (WGS) entry which is preliminary data.</text>
</comment>
<keyword evidence="2" id="KW-1185">Reference proteome</keyword>
<dbReference type="RefSeq" id="WP_073712685.1">
    <property type="nucleotide sequence ID" value="NZ_MRWQ01000020.1"/>
</dbReference>
<evidence type="ECO:0000313" key="2">
    <source>
        <dbReference type="Proteomes" id="UP000186524"/>
    </source>
</evidence>
<sequence>MAVSIRTIISQLNKSCDDLEFSEARRLIELNIGNFSNPFYDRLLNPNARSLVKHIVGENNNPDYKKLTRLDMLTINNINQYCSEFDISMLRRTLKDAIDLIQREDVQALLNNDAKIVLDTMGALLGGVKQH</sequence>